<proteinExistence type="predicted"/>
<evidence type="ECO:0000313" key="3">
    <source>
        <dbReference type="Proteomes" id="UP000076842"/>
    </source>
</evidence>
<dbReference type="InParanoid" id="A0A165GXJ4"/>
<protein>
    <submittedName>
        <fullName evidence="2">Uncharacterized protein</fullName>
    </submittedName>
</protein>
<name>A0A165GXJ4_9BASI</name>
<keyword evidence="3" id="KW-1185">Reference proteome</keyword>
<evidence type="ECO:0000313" key="2">
    <source>
        <dbReference type="EMBL" id="KZT58616.1"/>
    </source>
</evidence>
<reference evidence="2 3" key="1">
    <citation type="journal article" date="2016" name="Mol. Biol. Evol.">
        <title>Comparative Genomics of Early-Diverging Mushroom-Forming Fungi Provides Insights into the Origins of Lignocellulose Decay Capabilities.</title>
        <authorList>
            <person name="Nagy L.G."/>
            <person name="Riley R."/>
            <person name="Tritt A."/>
            <person name="Adam C."/>
            <person name="Daum C."/>
            <person name="Floudas D."/>
            <person name="Sun H."/>
            <person name="Yadav J.S."/>
            <person name="Pangilinan J."/>
            <person name="Larsson K.H."/>
            <person name="Matsuura K."/>
            <person name="Barry K."/>
            <person name="Labutti K."/>
            <person name="Kuo R."/>
            <person name="Ohm R.A."/>
            <person name="Bhattacharya S.S."/>
            <person name="Shirouzu T."/>
            <person name="Yoshinaga Y."/>
            <person name="Martin F.M."/>
            <person name="Grigoriev I.V."/>
            <person name="Hibbett D.S."/>
        </authorList>
    </citation>
    <scope>NUCLEOTIDE SEQUENCE [LARGE SCALE GENOMIC DNA]</scope>
    <source>
        <strain evidence="2 3">HHB12733</strain>
    </source>
</reference>
<organism evidence="2 3">
    <name type="scientific">Calocera cornea HHB12733</name>
    <dbReference type="NCBI Taxonomy" id="1353952"/>
    <lineage>
        <taxon>Eukaryota</taxon>
        <taxon>Fungi</taxon>
        <taxon>Dikarya</taxon>
        <taxon>Basidiomycota</taxon>
        <taxon>Agaricomycotina</taxon>
        <taxon>Dacrymycetes</taxon>
        <taxon>Dacrymycetales</taxon>
        <taxon>Dacrymycetaceae</taxon>
        <taxon>Calocera</taxon>
    </lineage>
</organism>
<dbReference type="Proteomes" id="UP000076842">
    <property type="component" value="Unassembled WGS sequence"/>
</dbReference>
<feature type="region of interest" description="Disordered" evidence="1">
    <location>
        <begin position="87"/>
        <end position="106"/>
    </location>
</feature>
<evidence type="ECO:0000256" key="1">
    <source>
        <dbReference type="SAM" id="MobiDB-lite"/>
    </source>
</evidence>
<sequence>MIRCARVGVGPAERWPVKQERCEITKPLSATGEPDPARVLGPAVPGIYIVVGRGLERVLRVWTRVNINIRVLGGGRCEVVEKRGYKEEAPGSAGSGRRSKGKQGWEASTKIEIEKWGPDRAPGSGPCSCSCSMGAETGGSDLRARSGCMGVGGETNRAETKRIIVGFGLRLRVVHVS</sequence>
<dbReference type="EMBL" id="KV423949">
    <property type="protein sequence ID" value="KZT58616.1"/>
    <property type="molecule type" value="Genomic_DNA"/>
</dbReference>
<gene>
    <name evidence="2" type="ORF">CALCODRAFT_234444</name>
</gene>
<accession>A0A165GXJ4</accession>
<dbReference type="AlphaFoldDB" id="A0A165GXJ4"/>